<dbReference type="GeneID" id="63713233"/>
<name>A0A151GQU4_DRECN</name>
<evidence type="ECO:0000256" key="5">
    <source>
        <dbReference type="SAM" id="MobiDB-lite"/>
    </source>
</evidence>
<keyword evidence="4 6" id="KW-0472">Membrane</keyword>
<proteinExistence type="predicted"/>
<feature type="transmembrane region" description="Helical" evidence="6">
    <location>
        <begin position="350"/>
        <end position="370"/>
    </location>
</feature>
<feature type="region of interest" description="Disordered" evidence="5">
    <location>
        <begin position="79"/>
        <end position="140"/>
    </location>
</feature>
<dbReference type="InterPro" id="IPR011701">
    <property type="entry name" value="MFS"/>
</dbReference>
<dbReference type="GO" id="GO:0000329">
    <property type="term" value="C:fungal-type vacuole membrane"/>
    <property type="evidence" value="ECO:0007669"/>
    <property type="project" value="TreeGrafter"/>
</dbReference>
<feature type="transmembrane region" description="Helical" evidence="6">
    <location>
        <begin position="277"/>
        <end position="297"/>
    </location>
</feature>
<evidence type="ECO:0000256" key="2">
    <source>
        <dbReference type="ARBA" id="ARBA00022692"/>
    </source>
</evidence>
<dbReference type="RefSeq" id="XP_040658812.1">
    <property type="nucleotide sequence ID" value="XM_040797929.1"/>
</dbReference>
<organism evidence="8 9">
    <name type="scientific">Drechmeria coniospora</name>
    <name type="common">Nematophagous fungus</name>
    <name type="synonym">Meria coniospora</name>
    <dbReference type="NCBI Taxonomy" id="98403"/>
    <lineage>
        <taxon>Eukaryota</taxon>
        <taxon>Fungi</taxon>
        <taxon>Dikarya</taxon>
        <taxon>Ascomycota</taxon>
        <taxon>Pezizomycotina</taxon>
        <taxon>Sordariomycetes</taxon>
        <taxon>Hypocreomycetidae</taxon>
        <taxon>Hypocreales</taxon>
        <taxon>Ophiocordycipitaceae</taxon>
        <taxon>Drechmeria</taxon>
    </lineage>
</organism>
<dbReference type="InterPro" id="IPR020846">
    <property type="entry name" value="MFS_dom"/>
</dbReference>
<comment type="subcellular location">
    <subcellularLocation>
        <location evidence="1">Membrane</location>
        <topology evidence="1">Multi-pass membrane protein</topology>
    </subcellularLocation>
</comment>
<feature type="transmembrane region" description="Helical" evidence="6">
    <location>
        <begin position="639"/>
        <end position="662"/>
    </location>
</feature>
<dbReference type="STRING" id="98403.A0A151GQU4"/>
<feature type="transmembrane region" description="Helical" evidence="6">
    <location>
        <begin position="508"/>
        <end position="527"/>
    </location>
</feature>
<dbReference type="Pfam" id="PF07690">
    <property type="entry name" value="MFS_1"/>
    <property type="match status" value="1"/>
</dbReference>
<feature type="domain" description="Major facilitator superfamily (MFS) profile" evidence="7">
    <location>
        <begin position="151"/>
        <end position="664"/>
    </location>
</feature>
<feature type="transmembrane region" description="Helical" evidence="6">
    <location>
        <begin position="241"/>
        <end position="265"/>
    </location>
</feature>
<accession>A0A151GQU4</accession>
<feature type="region of interest" description="Disordered" evidence="5">
    <location>
        <begin position="1"/>
        <end position="35"/>
    </location>
</feature>
<sequence length="672" mass="72404">MPRSNKPPPGAAAPEPLPPIAVPVAMPGQHGNGVDLNRDLDFEAFSLLSRSLPTVGPVLEPEPSDLAMLRPVPYRSRSVVHRGRNDGPLDEDQECGREAVTDDDGAADAAPTETSPLLRPRAGSADSTAGSEPPVPPPFLNDTSPSRFWFIFSQLLLTQFIGCFDGTVMASSHPVITSYFQSANSASWLSTSFLLTSTAFQPLLGRLSDAIGRKPLFLGTLVVFALATTWCALAQTIESFIAARAFCGLGAGGSMTLGSIITSDLVPIERRGVYQSYINVIFGLGSAMGAALGGAVAEALGWRWEFGVQVPALLLCIAISAIAIPSELGIADERKSVWQALQEFDAKGSLLLTTSVSFLILGLNLGGNVLPCKQTPPLRLACLEQKLPSRIADKPRVSPLCHRLTRHLHHLFPDLSPRRDACAQTHHAAAPDSTRASQKPHLLQFHRCPAVQLYFLQHPKRPLYFQAVLLTSATSSGLRLALPSVVASLAGTSTGFAITWTRRLKWPLLTGTLAYLVGTICLCLLRRDLSPAMYFLVLVPSSLGQGFQFPGTFMAILACSAQSEQAVVTSTLILWRSLGMVLGVASSSLVVQNALVHYLHLFVRGRDSEAVIERVRASVEAIAKLDEPYREQVVRSYEAALRLTFACCIAFAALSVLLIIPVKLPRLALRKR</sequence>
<feature type="transmembrane region" description="Helical" evidence="6">
    <location>
        <begin position="480"/>
        <end position="501"/>
    </location>
</feature>
<evidence type="ECO:0000256" key="6">
    <source>
        <dbReference type="SAM" id="Phobius"/>
    </source>
</evidence>
<dbReference type="AlphaFoldDB" id="A0A151GQU4"/>
<evidence type="ECO:0000313" key="8">
    <source>
        <dbReference type="EMBL" id="KYK59460.1"/>
    </source>
</evidence>
<dbReference type="Gene3D" id="1.20.1250.20">
    <property type="entry name" value="MFS general substrate transporter like domains"/>
    <property type="match status" value="1"/>
</dbReference>
<evidence type="ECO:0000313" key="9">
    <source>
        <dbReference type="Proteomes" id="UP000076580"/>
    </source>
</evidence>
<dbReference type="PROSITE" id="PS50850">
    <property type="entry name" value="MFS"/>
    <property type="match status" value="1"/>
</dbReference>
<reference evidence="8 9" key="1">
    <citation type="journal article" date="2016" name="Sci. Rep.">
        <title>Insights into Adaptations to a Near-Obligate Nematode Endoparasitic Lifestyle from the Finished Genome of Drechmeria coniospora.</title>
        <authorList>
            <person name="Zhang L."/>
            <person name="Zhou Z."/>
            <person name="Guo Q."/>
            <person name="Fokkens L."/>
            <person name="Miskei M."/>
            <person name="Pocsi I."/>
            <person name="Zhang W."/>
            <person name="Chen M."/>
            <person name="Wang L."/>
            <person name="Sun Y."/>
            <person name="Donzelli B.G."/>
            <person name="Gibson D.M."/>
            <person name="Nelson D.R."/>
            <person name="Luo J.G."/>
            <person name="Rep M."/>
            <person name="Liu H."/>
            <person name="Yang S."/>
            <person name="Wang J."/>
            <person name="Krasnoff S.B."/>
            <person name="Xu Y."/>
            <person name="Molnar I."/>
            <person name="Lin M."/>
        </authorList>
    </citation>
    <scope>NUCLEOTIDE SEQUENCE [LARGE SCALE GENOMIC DNA]</scope>
    <source>
        <strain evidence="8 9">ARSEF 6962</strain>
    </source>
</reference>
<feature type="transmembrane region" description="Helical" evidence="6">
    <location>
        <begin position="309"/>
        <end position="330"/>
    </location>
</feature>
<evidence type="ECO:0000259" key="7">
    <source>
        <dbReference type="PROSITE" id="PS50850"/>
    </source>
</evidence>
<gene>
    <name evidence="8" type="ORF">DCS_00590</name>
</gene>
<dbReference type="InterPro" id="IPR005829">
    <property type="entry name" value="Sugar_transporter_CS"/>
</dbReference>
<dbReference type="EMBL" id="LAYC01000001">
    <property type="protein sequence ID" value="KYK59460.1"/>
    <property type="molecule type" value="Genomic_DNA"/>
</dbReference>
<protein>
    <submittedName>
        <fullName evidence="8">Multidrug resistance protein fnx1</fullName>
    </submittedName>
</protein>
<dbReference type="SUPFAM" id="SSF103473">
    <property type="entry name" value="MFS general substrate transporter"/>
    <property type="match status" value="1"/>
</dbReference>
<dbReference type="GO" id="GO:0015174">
    <property type="term" value="F:basic amino acid transmembrane transporter activity"/>
    <property type="evidence" value="ECO:0007669"/>
    <property type="project" value="TreeGrafter"/>
</dbReference>
<keyword evidence="2 6" id="KW-0812">Transmembrane</keyword>
<keyword evidence="3 6" id="KW-1133">Transmembrane helix</keyword>
<dbReference type="PANTHER" id="PTHR23501:SF67">
    <property type="entry name" value="MFS MULTIDRUG EFFLUX TRANSPORTER (EUROFUNG)"/>
    <property type="match status" value="1"/>
</dbReference>
<dbReference type="FunCoup" id="A0A151GQU4">
    <property type="interactions" value="19"/>
</dbReference>
<dbReference type="Proteomes" id="UP000076580">
    <property type="component" value="Chromosome 01"/>
</dbReference>
<dbReference type="InParanoid" id="A0A151GQU4"/>
<dbReference type="InterPro" id="IPR036259">
    <property type="entry name" value="MFS_trans_sf"/>
</dbReference>
<feature type="transmembrane region" description="Helical" evidence="6">
    <location>
        <begin position="216"/>
        <end position="235"/>
    </location>
</feature>
<evidence type="ECO:0000256" key="3">
    <source>
        <dbReference type="ARBA" id="ARBA00022989"/>
    </source>
</evidence>
<feature type="compositionally biased region" description="Pro residues" evidence="5">
    <location>
        <begin position="1"/>
        <end position="21"/>
    </location>
</feature>
<dbReference type="PROSITE" id="PS00216">
    <property type="entry name" value="SUGAR_TRANSPORT_1"/>
    <property type="match status" value="1"/>
</dbReference>
<evidence type="ECO:0000256" key="4">
    <source>
        <dbReference type="ARBA" id="ARBA00023136"/>
    </source>
</evidence>
<evidence type="ECO:0000256" key="1">
    <source>
        <dbReference type="ARBA" id="ARBA00004141"/>
    </source>
</evidence>
<comment type="caution">
    <text evidence="8">The sequence shown here is derived from an EMBL/GenBank/DDBJ whole genome shotgun (WGS) entry which is preliminary data.</text>
</comment>
<dbReference type="Gene3D" id="1.20.1720.10">
    <property type="entry name" value="Multidrug resistance protein D"/>
    <property type="match status" value="1"/>
</dbReference>
<keyword evidence="9" id="KW-1185">Reference proteome</keyword>
<dbReference type="PANTHER" id="PTHR23501">
    <property type="entry name" value="MAJOR FACILITATOR SUPERFAMILY"/>
    <property type="match status" value="1"/>
</dbReference>